<dbReference type="Proteomes" id="UP000027616">
    <property type="component" value="Chromosome I"/>
</dbReference>
<sequence>MSEVVLYYYSTASACLVEGAWSYLKAELVGVRAISHLKSK</sequence>
<keyword evidence="2" id="KW-1185">Reference proteome</keyword>
<dbReference type="AlphaFoldDB" id="A0A060RBI1"/>
<evidence type="ECO:0000313" key="1">
    <source>
        <dbReference type="EMBL" id="CDN30749.1"/>
    </source>
</evidence>
<dbReference type="STRING" id="1433126.BN938_0644"/>
<dbReference type="KEGG" id="rbc:BN938_0644"/>
<name>A0A060RBI1_9BACT</name>
<dbReference type="HOGENOM" id="CLU_3292612_0_0_10"/>
<gene>
    <name evidence="1" type="ORF">BN938_0644</name>
</gene>
<accession>A0A060RBI1</accession>
<evidence type="ECO:0000313" key="2">
    <source>
        <dbReference type="Proteomes" id="UP000027616"/>
    </source>
</evidence>
<proteinExistence type="predicted"/>
<reference evidence="1 2" key="1">
    <citation type="journal article" date="2015" name="Genome Announc.">
        <title>Complete Genome Sequence of the Novel Leech Symbiont Mucinivorans hirudinis M3T.</title>
        <authorList>
            <person name="Nelson M.C."/>
            <person name="Bomar L."/>
            <person name="Graf J."/>
        </authorList>
    </citation>
    <scope>NUCLEOTIDE SEQUENCE [LARGE SCALE GENOMIC DNA]</scope>
    <source>
        <strain evidence="2">M3</strain>
    </source>
</reference>
<protein>
    <submittedName>
        <fullName evidence="1">Uncharacterized protein</fullName>
    </submittedName>
</protein>
<organism evidence="1 2">
    <name type="scientific">Mucinivorans hirudinis</name>
    <dbReference type="NCBI Taxonomy" id="1433126"/>
    <lineage>
        <taxon>Bacteria</taxon>
        <taxon>Pseudomonadati</taxon>
        <taxon>Bacteroidota</taxon>
        <taxon>Bacteroidia</taxon>
        <taxon>Bacteroidales</taxon>
        <taxon>Rikenellaceae</taxon>
        <taxon>Mucinivorans</taxon>
    </lineage>
</organism>
<dbReference type="EMBL" id="HG934468">
    <property type="protein sequence ID" value="CDN30749.1"/>
    <property type="molecule type" value="Genomic_DNA"/>
</dbReference>